<gene>
    <name evidence="2" type="primary">Nfu_g_1_003737</name>
</gene>
<dbReference type="EMBL" id="HAEB01012543">
    <property type="protein sequence ID" value="SBQ59070.1"/>
    <property type="molecule type" value="Transcribed_RNA"/>
</dbReference>
<keyword evidence="1" id="KW-0812">Transmembrane</keyword>
<evidence type="ECO:0000256" key="1">
    <source>
        <dbReference type="SAM" id="Phobius"/>
    </source>
</evidence>
<feature type="non-terminal residue" evidence="2">
    <location>
        <position position="158"/>
    </location>
</feature>
<accession>A0A1A8FI12</accession>
<evidence type="ECO:0000313" key="2">
    <source>
        <dbReference type="EMBL" id="SBQ59070.1"/>
    </source>
</evidence>
<name>A0A1A8FI12_9TELE</name>
<reference evidence="2" key="2">
    <citation type="submission" date="2016-06" db="EMBL/GenBank/DDBJ databases">
        <title>The genome of a short-lived fish provides insights into sex chromosome evolution and the genetic control of aging.</title>
        <authorList>
            <person name="Reichwald K."/>
            <person name="Felder M."/>
            <person name="Petzold A."/>
            <person name="Koch P."/>
            <person name="Groth M."/>
            <person name="Platzer M."/>
        </authorList>
    </citation>
    <scope>NUCLEOTIDE SEQUENCE</scope>
    <source>
        <tissue evidence="2">Brain</tissue>
    </source>
</reference>
<keyword evidence="1" id="KW-0472">Membrane</keyword>
<proteinExistence type="predicted"/>
<protein>
    <submittedName>
        <fullName evidence="2">Uncharacterized protein</fullName>
    </submittedName>
</protein>
<feature type="non-terminal residue" evidence="2">
    <location>
        <position position="1"/>
    </location>
</feature>
<feature type="transmembrane region" description="Helical" evidence="1">
    <location>
        <begin position="110"/>
        <end position="134"/>
    </location>
</feature>
<reference evidence="2" key="1">
    <citation type="submission" date="2016-05" db="EMBL/GenBank/DDBJ databases">
        <authorList>
            <person name="Lavstsen T."/>
            <person name="Jespersen J.S."/>
        </authorList>
    </citation>
    <scope>NUCLEOTIDE SEQUENCE</scope>
    <source>
        <tissue evidence="2">Brain</tissue>
    </source>
</reference>
<keyword evidence="1" id="KW-1133">Transmembrane helix</keyword>
<sequence length="158" mass="18896">HQRHQPPHIYSFFITKCRPCPHEARYLLKQRHFSTFRPAIYMKTQIYATKTNIFKSSGQSEDLCFLRFKCFCVDRNNQSFKFHNITVCDKNADQPMCDLCLHYNMEDITAVLMLSIVQVLFVSLFLQAELLIYVEDHRRRMRLQMVIARHHAPCFLFC</sequence>
<dbReference type="AlphaFoldDB" id="A0A1A8FI12"/>
<organism evidence="2">
    <name type="scientific">Nothobranchius korthausae</name>
    <dbReference type="NCBI Taxonomy" id="1143690"/>
    <lineage>
        <taxon>Eukaryota</taxon>
        <taxon>Metazoa</taxon>
        <taxon>Chordata</taxon>
        <taxon>Craniata</taxon>
        <taxon>Vertebrata</taxon>
        <taxon>Euteleostomi</taxon>
        <taxon>Actinopterygii</taxon>
        <taxon>Neopterygii</taxon>
        <taxon>Teleostei</taxon>
        <taxon>Neoteleostei</taxon>
        <taxon>Acanthomorphata</taxon>
        <taxon>Ovalentaria</taxon>
        <taxon>Atherinomorphae</taxon>
        <taxon>Cyprinodontiformes</taxon>
        <taxon>Nothobranchiidae</taxon>
        <taxon>Nothobranchius</taxon>
    </lineage>
</organism>